<sequence>MRLWGQSIEYPAEKIWNLFTFMGTVQANTNDFLGSVPITIKALVLHTQTHPGNSLPNYGCCESSSQWACLFLLAMNRDPSLVELDVELIAGDRSRSDKDFFNKGINPLQHL</sequence>
<evidence type="ECO:0000313" key="1">
    <source>
        <dbReference type="EMBL" id="ERN10890.1"/>
    </source>
</evidence>
<gene>
    <name evidence="1" type="ORF">AMTR_s00167p00058050</name>
</gene>
<organism evidence="1 2">
    <name type="scientific">Amborella trichopoda</name>
    <dbReference type="NCBI Taxonomy" id="13333"/>
    <lineage>
        <taxon>Eukaryota</taxon>
        <taxon>Viridiplantae</taxon>
        <taxon>Streptophyta</taxon>
        <taxon>Embryophyta</taxon>
        <taxon>Tracheophyta</taxon>
        <taxon>Spermatophyta</taxon>
        <taxon>Magnoliopsida</taxon>
        <taxon>Amborellales</taxon>
        <taxon>Amborellaceae</taxon>
        <taxon>Amborella</taxon>
    </lineage>
</organism>
<dbReference type="EMBL" id="KI392771">
    <property type="protein sequence ID" value="ERN10890.1"/>
    <property type="molecule type" value="Genomic_DNA"/>
</dbReference>
<keyword evidence="2" id="KW-1185">Reference proteome</keyword>
<accession>W1PUB8</accession>
<protein>
    <submittedName>
        <fullName evidence="1">Uncharacterized protein</fullName>
    </submittedName>
</protein>
<proteinExistence type="predicted"/>
<dbReference type="Gramene" id="ERN10890">
    <property type="protein sequence ID" value="ERN10890"/>
    <property type="gene ID" value="AMTR_s00167p00058050"/>
</dbReference>
<evidence type="ECO:0000313" key="2">
    <source>
        <dbReference type="Proteomes" id="UP000017836"/>
    </source>
</evidence>
<reference evidence="2" key="1">
    <citation type="journal article" date="2013" name="Science">
        <title>The Amborella genome and the evolution of flowering plants.</title>
        <authorList>
            <consortium name="Amborella Genome Project"/>
        </authorList>
    </citation>
    <scope>NUCLEOTIDE SEQUENCE [LARGE SCALE GENOMIC DNA]</scope>
</reference>
<dbReference type="HOGENOM" id="CLU_2161846_0_0_1"/>
<dbReference type="Proteomes" id="UP000017836">
    <property type="component" value="Unassembled WGS sequence"/>
</dbReference>
<dbReference type="AlphaFoldDB" id="W1PUB8"/>
<name>W1PUB8_AMBTC</name>